<dbReference type="KEGG" id="hfl:PUV54_13335"/>
<dbReference type="CDD" id="cd02440">
    <property type="entry name" value="AdoMet_MTases"/>
    <property type="match status" value="1"/>
</dbReference>
<keyword evidence="1" id="KW-0732">Signal</keyword>
<keyword evidence="4" id="KW-1185">Reference proteome</keyword>
<feature type="chain" id="PRO_5042023691" evidence="1">
    <location>
        <begin position="21"/>
        <end position="251"/>
    </location>
</feature>
<evidence type="ECO:0000259" key="2">
    <source>
        <dbReference type="Pfam" id="PF13847"/>
    </source>
</evidence>
<dbReference type="GO" id="GO:0032259">
    <property type="term" value="P:methylation"/>
    <property type="evidence" value="ECO:0007669"/>
    <property type="project" value="UniProtKB-KW"/>
</dbReference>
<dbReference type="SUPFAM" id="SSF53335">
    <property type="entry name" value="S-adenosyl-L-methionine-dependent methyltransferases"/>
    <property type="match status" value="1"/>
</dbReference>
<organism evidence="3 4">
    <name type="scientific">Hyphococcus flavus</name>
    <dbReference type="NCBI Taxonomy" id="1866326"/>
    <lineage>
        <taxon>Bacteria</taxon>
        <taxon>Pseudomonadati</taxon>
        <taxon>Pseudomonadota</taxon>
        <taxon>Alphaproteobacteria</taxon>
        <taxon>Parvularculales</taxon>
        <taxon>Parvularculaceae</taxon>
        <taxon>Hyphococcus</taxon>
    </lineage>
</organism>
<name>A0AAE9ZDH7_9PROT</name>
<protein>
    <submittedName>
        <fullName evidence="3">Methyltransferase domain-containing protein</fullName>
    </submittedName>
</protein>
<evidence type="ECO:0000256" key="1">
    <source>
        <dbReference type="SAM" id="SignalP"/>
    </source>
</evidence>
<dbReference type="Pfam" id="PF13847">
    <property type="entry name" value="Methyltransf_31"/>
    <property type="match status" value="1"/>
</dbReference>
<dbReference type="PIRSF" id="PIRSF031679">
    <property type="entry name" value="Mtase_Alr7345_prd"/>
    <property type="match status" value="1"/>
</dbReference>
<keyword evidence="3" id="KW-0808">Transferase</keyword>
<dbReference type="AlphaFoldDB" id="A0AAE9ZDH7"/>
<dbReference type="Gene3D" id="3.40.50.150">
    <property type="entry name" value="Vaccinia Virus protein VP39"/>
    <property type="match status" value="1"/>
</dbReference>
<feature type="signal peptide" evidence="1">
    <location>
        <begin position="1"/>
        <end position="20"/>
    </location>
</feature>
<gene>
    <name evidence="3" type="ORF">PUV54_13335</name>
</gene>
<dbReference type="Proteomes" id="UP001214043">
    <property type="component" value="Chromosome"/>
</dbReference>
<keyword evidence="3" id="KW-0489">Methyltransferase</keyword>
<accession>A0AAE9ZDH7</accession>
<dbReference type="EMBL" id="CP118166">
    <property type="protein sequence ID" value="WDI30937.1"/>
    <property type="molecule type" value="Genomic_DNA"/>
</dbReference>
<dbReference type="RefSeq" id="WP_274492759.1">
    <property type="nucleotide sequence ID" value="NZ_CP118166.1"/>
</dbReference>
<dbReference type="InterPro" id="IPR025714">
    <property type="entry name" value="Methyltranfer_dom"/>
</dbReference>
<proteinExistence type="predicted"/>
<reference evidence="3" key="1">
    <citation type="submission" date="2023-02" db="EMBL/GenBank/DDBJ databases">
        <title>Genome sequence of Hyphococcus flavus.</title>
        <authorList>
            <person name="Rong J.-C."/>
            <person name="Zhao Q."/>
            <person name="Yi M."/>
            <person name="Wu J.-Y."/>
        </authorList>
    </citation>
    <scope>NUCLEOTIDE SEQUENCE</scope>
    <source>
        <strain evidence="3">MCCC 1K03223</strain>
    </source>
</reference>
<dbReference type="InterPro" id="IPR029063">
    <property type="entry name" value="SAM-dependent_MTases_sf"/>
</dbReference>
<sequence length="251" mass="26975">MKLTSIIAASALAMFSIASAKEIPANIKAGIDNPNRTEDNRARDGDRKPGKVLTFFGVEEGMNVADLASGGGYFSEILSGAVGPDGHVYAHNTASQQAQDSRAQLEEHYASFGNITLDLVAQGEPLPYEDSSMDIVLVSLIVHHLHYAEGSGETMPARSSEVYADIKRILKPGGVFAIIEHTAAPGTTRAESAAWHRAPEETIRADITSAGFEFDGGADIHVNPDDDLKNNIFQSGLRGKTTRMVHRYVKP</sequence>
<evidence type="ECO:0000313" key="4">
    <source>
        <dbReference type="Proteomes" id="UP001214043"/>
    </source>
</evidence>
<dbReference type="InterPro" id="IPR016980">
    <property type="entry name" value="S-AdoMet-dep_MeTrfase_Alr7345"/>
</dbReference>
<feature type="domain" description="Methyltransferase" evidence="2">
    <location>
        <begin position="60"/>
        <end position="203"/>
    </location>
</feature>
<evidence type="ECO:0000313" key="3">
    <source>
        <dbReference type="EMBL" id="WDI30937.1"/>
    </source>
</evidence>
<dbReference type="GO" id="GO:0008168">
    <property type="term" value="F:methyltransferase activity"/>
    <property type="evidence" value="ECO:0007669"/>
    <property type="project" value="UniProtKB-KW"/>
</dbReference>